<sequence>MRLKHFSVAYGLQIFKSFSDEARIRILFLIFQNKHMCISDLEHILDFTQTKTSRHLSYLKNSGIVNAKKFDQWVFYTIKDEVLEILSQMFKFLNKDQMLLKDAETFRILFSNRELALNKPEVQKWMAQQNLSK</sequence>
<keyword evidence="1" id="KW-0805">Transcription regulation</keyword>
<dbReference type="SUPFAM" id="SSF46785">
    <property type="entry name" value="Winged helix' DNA-binding domain"/>
    <property type="match status" value="1"/>
</dbReference>
<dbReference type="Proteomes" id="UP001168552">
    <property type="component" value="Unassembled WGS sequence"/>
</dbReference>
<dbReference type="CDD" id="cd00090">
    <property type="entry name" value="HTH_ARSR"/>
    <property type="match status" value="1"/>
</dbReference>
<dbReference type="InterPro" id="IPR011991">
    <property type="entry name" value="ArsR-like_HTH"/>
</dbReference>
<keyword evidence="2" id="KW-0238">DNA-binding</keyword>
<dbReference type="PANTHER" id="PTHR33154">
    <property type="entry name" value="TRANSCRIPTIONAL REGULATOR, ARSR FAMILY"/>
    <property type="match status" value="1"/>
</dbReference>
<evidence type="ECO:0000256" key="1">
    <source>
        <dbReference type="ARBA" id="ARBA00023015"/>
    </source>
</evidence>
<evidence type="ECO:0000313" key="5">
    <source>
        <dbReference type="EMBL" id="MDN4166881.1"/>
    </source>
</evidence>
<dbReference type="InterPro" id="IPR018334">
    <property type="entry name" value="ArsR_HTH"/>
</dbReference>
<comment type="caution">
    <text evidence="5">The sequence shown here is derived from an EMBL/GenBank/DDBJ whole genome shotgun (WGS) entry which is preliminary data.</text>
</comment>
<organism evidence="5 6">
    <name type="scientific">Shiella aurantiaca</name>
    <dbReference type="NCBI Taxonomy" id="3058365"/>
    <lineage>
        <taxon>Bacteria</taxon>
        <taxon>Pseudomonadati</taxon>
        <taxon>Bacteroidota</taxon>
        <taxon>Cytophagia</taxon>
        <taxon>Cytophagales</taxon>
        <taxon>Shiellaceae</taxon>
        <taxon>Shiella</taxon>
    </lineage>
</organism>
<evidence type="ECO:0000256" key="2">
    <source>
        <dbReference type="ARBA" id="ARBA00023125"/>
    </source>
</evidence>
<reference evidence="5" key="1">
    <citation type="submission" date="2023-06" db="EMBL/GenBank/DDBJ databases">
        <title>Cytophagales bacterium Strain LB-30, isolated from soil.</title>
        <authorList>
            <person name="Liu B."/>
        </authorList>
    </citation>
    <scope>NUCLEOTIDE SEQUENCE</scope>
    <source>
        <strain evidence="5">LB-30</strain>
    </source>
</reference>
<dbReference type="InterPro" id="IPR036390">
    <property type="entry name" value="WH_DNA-bd_sf"/>
</dbReference>
<feature type="domain" description="HTH arsR-type" evidence="4">
    <location>
        <begin position="3"/>
        <end position="97"/>
    </location>
</feature>
<proteinExistence type="predicted"/>
<dbReference type="PROSITE" id="PS00846">
    <property type="entry name" value="HTH_ARSR_1"/>
    <property type="match status" value="1"/>
</dbReference>
<keyword evidence="3" id="KW-0804">Transcription</keyword>
<dbReference type="SMART" id="SM00418">
    <property type="entry name" value="HTH_ARSR"/>
    <property type="match status" value="1"/>
</dbReference>
<dbReference type="InterPro" id="IPR001845">
    <property type="entry name" value="HTH_ArsR_DNA-bd_dom"/>
</dbReference>
<evidence type="ECO:0000256" key="3">
    <source>
        <dbReference type="ARBA" id="ARBA00023163"/>
    </source>
</evidence>
<dbReference type="PROSITE" id="PS50987">
    <property type="entry name" value="HTH_ARSR_2"/>
    <property type="match status" value="1"/>
</dbReference>
<dbReference type="RefSeq" id="WP_320005420.1">
    <property type="nucleotide sequence ID" value="NZ_JAUHJS010000009.1"/>
</dbReference>
<keyword evidence="6" id="KW-1185">Reference proteome</keyword>
<dbReference type="Pfam" id="PF01022">
    <property type="entry name" value="HTH_5"/>
    <property type="match status" value="1"/>
</dbReference>
<gene>
    <name evidence="5" type="ORF">QWY31_15320</name>
</gene>
<dbReference type="EMBL" id="JAUHJS010000009">
    <property type="protein sequence ID" value="MDN4166881.1"/>
    <property type="molecule type" value="Genomic_DNA"/>
</dbReference>
<evidence type="ECO:0000313" key="6">
    <source>
        <dbReference type="Proteomes" id="UP001168552"/>
    </source>
</evidence>
<dbReference type="PRINTS" id="PR00778">
    <property type="entry name" value="HTHARSR"/>
</dbReference>
<dbReference type="InterPro" id="IPR051081">
    <property type="entry name" value="HTH_MetalResp_TranReg"/>
</dbReference>
<evidence type="ECO:0000259" key="4">
    <source>
        <dbReference type="PROSITE" id="PS50987"/>
    </source>
</evidence>
<dbReference type="PANTHER" id="PTHR33154:SF33">
    <property type="entry name" value="TRANSCRIPTIONAL REPRESSOR SDPR"/>
    <property type="match status" value="1"/>
</dbReference>
<dbReference type="Gene3D" id="1.10.10.10">
    <property type="entry name" value="Winged helix-like DNA-binding domain superfamily/Winged helix DNA-binding domain"/>
    <property type="match status" value="1"/>
</dbReference>
<protein>
    <submittedName>
        <fullName evidence="5">Metalloregulator ArsR/SmtB family transcription factor</fullName>
    </submittedName>
</protein>
<name>A0ABT8FA88_9BACT</name>
<accession>A0ABT8FA88</accession>
<dbReference type="NCBIfam" id="NF033788">
    <property type="entry name" value="HTH_metalloreg"/>
    <property type="match status" value="1"/>
</dbReference>
<dbReference type="InterPro" id="IPR036388">
    <property type="entry name" value="WH-like_DNA-bd_sf"/>
</dbReference>